<dbReference type="EMBL" id="BGZK01000055">
    <property type="protein sequence ID" value="GBP13061.1"/>
    <property type="molecule type" value="Genomic_DNA"/>
</dbReference>
<accession>A0A4C1TID2</accession>
<evidence type="ECO:0000313" key="1">
    <source>
        <dbReference type="EMBL" id="GBP13061.1"/>
    </source>
</evidence>
<dbReference type="Proteomes" id="UP000299102">
    <property type="component" value="Unassembled WGS sequence"/>
</dbReference>
<protein>
    <submittedName>
        <fullName evidence="1">Uncharacterized protein</fullName>
    </submittedName>
</protein>
<comment type="caution">
    <text evidence="1">The sequence shown here is derived from an EMBL/GenBank/DDBJ whole genome shotgun (WGS) entry which is preliminary data.</text>
</comment>
<sequence>MPAHVHGPSARRRRLPLSGSALRAVAQPPNNERVVGRSLAVVVSSKNSSALMSSAALIAAKGMMVIVRPSRQGQSGDGRESMTLGGAYRCIARAAATAHFRRDGFAGIGANASNGRACEIRTRRCRRRRGPARESINISLWCRRRNALEQ</sequence>
<keyword evidence="2" id="KW-1185">Reference proteome</keyword>
<proteinExistence type="predicted"/>
<evidence type="ECO:0000313" key="2">
    <source>
        <dbReference type="Proteomes" id="UP000299102"/>
    </source>
</evidence>
<gene>
    <name evidence="1" type="ORF">EVAR_93039_1</name>
</gene>
<name>A0A4C1TID2_EUMVA</name>
<dbReference type="AlphaFoldDB" id="A0A4C1TID2"/>
<organism evidence="1 2">
    <name type="scientific">Eumeta variegata</name>
    <name type="common">Bagworm moth</name>
    <name type="synonym">Eumeta japonica</name>
    <dbReference type="NCBI Taxonomy" id="151549"/>
    <lineage>
        <taxon>Eukaryota</taxon>
        <taxon>Metazoa</taxon>
        <taxon>Ecdysozoa</taxon>
        <taxon>Arthropoda</taxon>
        <taxon>Hexapoda</taxon>
        <taxon>Insecta</taxon>
        <taxon>Pterygota</taxon>
        <taxon>Neoptera</taxon>
        <taxon>Endopterygota</taxon>
        <taxon>Lepidoptera</taxon>
        <taxon>Glossata</taxon>
        <taxon>Ditrysia</taxon>
        <taxon>Tineoidea</taxon>
        <taxon>Psychidae</taxon>
        <taxon>Oiketicinae</taxon>
        <taxon>Eumeta</taxon>
    </lineage>
</organism>
<reference evidence="1 2" key="1">
    <citation type="journal article" date="2019" name="Commun. Biol.">
        <title>The bagworm genome reveals a unique fibroin gene that provides high tensile strength.</title>
        <authorList>
            <person name="Kono N."/>
            <person name="Nakamura H."/>
            <person name="Ohtoshi R."/>
            <person name="Tomita M."/>
            <person name="Numata K."/>
            <person name="Arakawa K."/>
        </authorList>
    </citation>
    <scope>NUCLEOTIDE SEQUENCE [LARGE SCALE GENOMIC DNA]</scope>
</reference>